<feature type="compositionally biased region" description="Low complexity" evidence="1">
    <location>
        <begin position="124"/>
        <end position="137"/>
    </location>
</feature>
<sequence length="279" mass="31841">MTTEELLQWADDIVFTHTEKHLDSVQTAILEGAWQGLKYEEIAKKCHRSKSHIKNIAAELWQTLSELLGENIQKANARSVLERKAISNIYNYGSSSQIITSNINSHISICPENRQYPEDARNRSPSNSNSPSSQNQPTIIDLTEAPELTDYYPRPTEESTLKQWILEDGMRLVTLYGLSGIGKSALTVKLIQDIQTEFDYIIWRSLGNPPPFSTLQTELYQFFSQSQPNPCATLIEYLRSFRCLIILDDVQNLFKSGEIAGQYLAEYEEYGKFFKQLAT</sequence>
<organism evidence="4 5">
    <name type="scientific">Laspinema palackyanum D2a</name>
    <dbReference type="NCBI Taxonomy" id="2953684"/>
    <lineage>
        <taxon>Bacteria</taxon>
        <taxon>Bacillati</taxon>
        <taxon>Cyanobacteriota</taxon>
        <taxon>Cyanophyceae</taxon>
        <taxon>Oscillatoriophycideae</taxon>
        <taxon>Oscillatoriales</taxon>
        <taxon>Laspinemataceae</taxon>
        <taxon>Laspinema</taxon>
        <taxon>Laspinema palackyanum</taxon>
    </lineage>
</organism>
<dbReference type="InterPro" id="IPR058651">
    <property type="entry name" value="HTH_VMAP-M9"/>
</dbReference>
<dbReference type="Proteomes" id="UP001525890">
    <property type="component" value="Unassembled WGS sequence"/>
</dbReference>
<dbReference type="InterPro" id="IPR002182">
    <property type="entry name" value="NB-ARC"/>
</dbReference>
<comment type="caution">
    <text evidence="4">The sequence shown here is derived from an EMBL/GenBank/DDBJ whole genome shotgun (WGS) entry which is preliminary data.</text>
</comment>
<dbReference type="Pfam" id="PF00931">
    <property type="entry name" value="NB-ARC"/>
    <property type="match status" value="1"/>
</dbReference>
<accession>A0ABT2MIY9</accession>
<dbReference type="Gene3D" id="3.40.50.300">
    <property type="entry name" value="P-loop containing nucleotide triphosphate hydrolases"/>
    <property type="match status" value="1"/>
</dbReference>
<name>A0ABT2MIY9_9CYAN</name>
<feature type="region of interest" description="Disordered" evidence="1">
    <location>
        <begin position="116"/>
        <end position="140"/>
    </location>
</feature>
<proteinExistence type="predicted"/>
<evidence type="ECO:0000313" key="5">
    <source>
        <dbReference type="Proteomes" id="UP001525890"/>
    </source>
</evidence>
<evidence type="ECO:0000313" key="4">
    <source>
        <dbReference type="EMBL" id="MCT7964709.1"/>
    </source>
</evidence>
<dbReference type="InterPro" id="IPR027417">
    <property type="entry name" value="P-loop_NTPase"/>
</dbReference>
<dbReference type="EMBL" id="JAMXFF010000001">
    <property type="protein sequence ID" value="MCT7964709.1"/>
    <property type="molecule type" value="Genomic_DNA"/>
</dbReference>
<dbReference type="RefSeq" id="WP_368004475.1">
    <property type="nucleotide sequence ID" value="NZ_JAMXFF010000001.1"/>
</dbReference>
<reference evidence="4 5" key="1">
    <citation type="journal article" date="2022" name="Front. Microbiol.">
        <title>High genomic differentiation and limited gene flow indicate recent cryptic speciation within the genus Laspinema (cyanobacteria).</title>
        <authorList>
            <person name="Stanojkovic A."/>
            <person name="Skoupy S."/>
            <person name="Skaloud P."/>
            <person name="Dvorak P."/>
        </authorList>
    </citation>
    <scope>NUCLEOTIDE SEQUENCE [LARGE SCALE GENOMIC DNA]</scope>
    <source>
        <strain evidence="4 5">D2a</strain>
    </source>
</reference>
<evidence type="ECO:0000259" key="3">
    <source>
        <dbReference type="Pfam" id="PF26355"/>
    </source>
</evidence>
<protein>
    <submittedName>
        <fullName evidence="4">NB-ARC domain-containing protein</fullName>
    </submittedName>
</protein>
<dbReference type="Pfam" id="PF26355">
    <property type="entry name" value="HTH_VMAP-M9"/>
    <property type="match status" value="1"/>
</dbReference>
<dbReference type="SUPFAM" id="SSF52540">
    <property type="entry name" value="P-loop containing nucleoside triphosphate hydrolases"/>
    <property type="match status" value="1"/>
</dbReference>
<dbReference type="PRINTS" id="PR00364">
    <property type="entry name" value="DISEASERSIST"/>
</dbReference>
<evidence type="ECO:0000259" key="2">
    <source>
        <dbReference type="Pfam" id="PF00931"/>
    </source>
</evidence>
<gene>
    <name evidence="4" type="ORF">NG799_00010</name>
</gene>
<evidence type="ECO:0000256" key="1">
    <source>
        <dbReference type="SAM" id="MobiDB-lite"/>
    </source>
</evidence>
<feature type="domain" description="vWA-MoxR associated protein N-terminal HTH" evidence="3">
    <location>
        <begin position="1"/>
        <end position="83"/>
    </location>
</feature>
<feature type="domain" description="NB-ARC" evidence="2">
    <location>
        <begin position="160"/>
        <end position="251"/>
    </location>
</feature>
<keyword evidence="5" id="KW-1185">Reference proteome</keyword>